<reference evidence="10 11" key="1">
    <citation type="submission" date="2014-11" db="EMBL/GenBank/DDBJ databases">
        <title>Genetic blueprint of the zoonotic pathogen Toxocara canis.</title>
        <authorList>
            <person name="Zhu X.-Q."/>
            <person name="Korhonen P.K."/>
            <person name="Cai H."/>
            <person name="Young N.D."/>
            <person name="Nejsum P."/>
            <person name="von Samson-Himmelstjerna G."/>
            <person name="Boag P.R."/>
            <person name="Tan P."/>
            <person name="Li Q."/>
            <person name="Min J."/>
            <person name="Yang Y."/>
            <person name="Wang X."/>
            <person name="Fang X."/>
            <person name="Hall R.S."/>
            <person name="Hofmann A."/>
            <person name="Sternberg P.W."/>
            <person name="Jex A.R."/>
            <person name="Gasser R.B."/>
        </authorList>
    </citation>
    <scope>NUCLEOTIDE SEQUENCE [LARGE SCALE GENOMIC DNA]</scope>
    <source>
        <strain evidence="10">PN_DK_2014</strain>
    </source>
</reference>
<dbReference type="InterPro" id="IPR036322">
    <property type="entry name" value="WD40_repeat_dom_sf"/>
</dbReference>
<evidence type="ECO:0000256" key="5">
    <source>
        <dbReference type="ARBA" id="ARBA00023242"/>
    </source>
</evidence>
<dbReference type="SMART" id="SM00320">
    <property type="entry name" value="WD40"/>
    <property type="match status" value="5"/>
</dbReference>
<dbReference type="GO" id="GO:0000463">
    <property type="term" value="P:maturation of LSU-rRNA from tricistronic rRNA transcript (SSU-rRNA, 5.8S rRNA, LSU-rRNA)"/>
    <property type="evidence" value="ECO:0007669"/>
    <property type="project" value="UniProtKB-UniRule"/>
</dbReference>
<dbReference type="Pfam" id="PF08145">
    <property type="entry name" value="BOP1NT"/>
    <property type="match status" value="1"/>
</dbReference>
<dbReference type="GO" id="GO:0030687">
    <property type="term" value="C:preribosome, large subunit precursor"/>
    <property type="evidence" value="ECO:0007669"/>
    <property type="project" value="UniProtKB-UniRule"/>
</dbReference>
<accession>A0A0B2VBL7</accession>
<evidence type="ECO:0000256" key="1">
    <source>
        <dbReference type="ARBA" id="ARBA00022517"/>
    </source>
</evidence>
<dbReference type="STRING" id="6265.A0A0B2VBL7"/>
<dbReference type="InterPro" id="IPR028598">
    <property type="entry name" value="BOP1/Erb1"/>
</dbReference>
<sequence>MIRRHRPSCELAAADGNDSKEKTRQMDDFDSSDEEDLRNTIGNIPVSWYEDCAHFGYDKDGNAIAKILDKDQMEAFIEKMDDPDYWRKVFDKQSGSYVKLSDEQLAQLEAITSSRYPQVGYDPYEPFVDLFSSQTEIHPISNRPESKQAFIPSLDEKRIVGRMVHAIKMGWARPPRPPREPRKIYDLWAEGGTTSKTKREQARIRMHFPAPKVPLPGNAESYNPPAEYLFDEDELKKWTESDPEERRLNFIPKKFDCLRKVPAYDRFFNERYERCLDLYLAPRQRRMKLDVDMSQLLPELPNPADLRPFPTTLAFLDVDMSQLLPELPNPADLRPFPTTLAFYMRGHEGQVRSLSFEPEIGELLASGGADTTVRIWSIGSGRCLKITQMGGAVSSVAMCPVSSRTLVAAVVEPKKVVVMNTQCGDRHHISITAQFLSELDTEQFSAERSLSWKKDFKTCTITISLPNDASRVVWHAKGDYFATFAPINSPNAIHIHQLSKCRSQAPFAKTKGTVAGVLFHPREPLLFVATHRHVRVYDLAKGQLKKKIISGSRWLSCMQIDTHGENVFLGGLDRTLSWIDLQMSSKPWRSVRHHSAAVRSVAYHLRYPLLASVSDDSSAVVYYAKVSLDSFKENELIPVRRLRAHTTQPDNLSILDAAFHPTQPWLVTAGADGLIALFTY</sequence>
<comment type="subcellular location">
    <subcellularLocation>
        <location evidence="6">Nucleus</location>
        <location evidence="6">Nucleolus</location>
    </subcellularLocation>
    <subcellularLocation>
        <location evidence="6">Nucleus</location>
        <location evidence="6">Nucleoplasm</location>
    </subcellularLocation>
</comment>
<evidence type="ECO:0000313" key="11">
    <source>
        <dbReference type="Proteomes" id="UP000031036"/>
    </source>
</evidence>
<keyword evidence="2 6" id="KW-0698">rRNA processing</keyword>
<evidence type="ECO:0000256" key="6">
    <source>
        <dbReference type="HAMAP-Rule" id="MF_03027"/>
    </source>
</evidence>
<dbReference type="PROSITE" id="PS50082">
    <property type="entry name" value="WD_REPEATS_2"/>
    <property type="match status" value="1"/>
</dbReference>
<comment type="similarity">
    <text evidence="6">Belongs to the WD repeat BOP1/ERB1 family.</text>
</comment>
<dbReference type="Gene3D" id="2.130.10.10">
    <property type="entry name" value="YVTN repeat-like/Quinoprotein amine dehydrogenase"/>
    <property type="match status" value="1"/>
</dbReference>
<name>A0A0B2VBL7_TOXCA</name>
<comment type="function">
    <text evidence="6">Required for maturation of ribosomal RNAs and formation of the large ribosomal subunit.</text>
</comment>
<dbReference type="PANTHER" id="PTHR17605:SF0">
    <property type="entry name" value="RIBOSOME BIOGENESIS PROTEIN BOP1"/>
    <property type="match status" value="1"/>
</dbReference>
<evidence type="ECO:0000256" key="7">
    <source>
        <dbReference type="PROSITE-ProRule" id="PRU00221"/>
    </source>
</evidence>
<feature type="domain" description="BOP1 N-terminal" evidence="9">
    <location>
        <begin position="49"/>
        <end position="310"/>
    </location>
</feature>
<dbReference type="Pfam" id="PF00400">
    <property type="entry name" value="WD40"/>
    <property type="match status" value="3"/>
</dbReference>
<feature type="compositionally biased region" description="Basic and acidic residues" evidence="8">
    <location>
        <begin position="17"/>
        <end position="27"/>
    </location>
</feature>
<keyword evidence="11" id="KW-1185">Reference proteome</keyword>
<dbReference type="GO" id="GO:0000466">
    <property type="term" value="P:maturation of 5.8S rRNA from tricistronic rRNA transcript (SSU-rRNA, 5.8S rRNA, LSU-rRNA)"/>
    <property type="evidence" value="ECO:0007669"/>
    <property type="project" value="UniProtKB-UniRule"/>
</dbReference>
<dbReference type="PROSITE" id="PS50294">
    <property type="entry name" value="WD_REPEATS_REGION"/>
    <property type="match status" value="1"/>
</dbReference>
<evidence type="ECO:0000256" key="2">
    <source>
        <dbReference type="ARBA" id="ARBA00022552"/>
    </source>
</evidence>
<dbReference type="EMBL" id="JPKZ01002006">
    <property type="protein sequence ID" value="KHN78903.1"/>
    <property type="molecule type" value="Genomic_DNA"/>
</dbReference>
<proteinExistence type="inferred from homology"/>
<dbReference type="OMA" id="MRPAKGE"/>
<dbReference type="AlphaFoldDB" id="A0A0B2VBL7"/>
<dbReference type="SMART" id="SM01035">
    <property type="entry name" value="BOP1NT"/>
    <property type="match status" value="1"/>
</dbReference>
<feature type="region of interest" description="Disordered" evidence="8">
    <location>
        <begin position="1"/>
        <end position="36"/>
    </location>
</feature>
<organism evidence="10 11">
    <name type="scientific">Toxocara canis</name>
    <name type="common">Canine roundworm</name>
    <dbReference type="NCBI Taxonomy" id="6265"/>
    <lineage>
        <taxon>Eukaryota</taxon>
        <taxon>Metazoa</taxon>
        <taxon>Ecdysozoa</taxon>
        <taxon>Nematoda</taxon>
        <taxon>Chromadorea</taxon>
        <taxon>Rhabditida</taxon>
        <taxon>Spirurina</taxon>
        <taxon>Ascaridomorpha</taxon>
        <taxon>Ascaridoidea</taxon>
        <taxon>Toxocaridae</taxon>
        <taxon>Toxocara</taxon>
    </lineage>
</organism>
<evidence type="ECO:0000256" key="3">
    <source>
        <dbReference type="ARBA" id="ARBA00022574"/>
    </source>
</evidence>
<dbReference type="InterPro" id="IPR001680">
    <property type="entry name" value="WD40_rpt"/>
</dbReference>
<dbReference type="HAMAP" id="MF_03027">
    <property type="entry name" value="BOP1"/>
    <property type="match status" value="1"/>
</dbReference>
<dbReference type="Proteomes" id="UP000031036">
    <property type="component" value="Unassembled WGS sequence"/>
</dbReference>
<dbReference type="InterPro" id="IPR012953">
    <property type="entry name" value="BOP1_N_dom"/>
</dbReference>
<dbReference type="InterPro" id="IPR015943">
    <property type="entry name" value="WD40/YVTN_repeat-like_dom_sf"/>
</dbReference>
<keyword evidence="1 6" id="KW-0690">Ribosome biogenesis</keyword>
<dbReference type="GO" id="GO:0043021">
    <property type="term" value="F:ribonucleoprotein complex binding"/>
    <property type="evidence" value="ECO:0007669"/>
    <property type="project" value="UniProtKB-UniRule"/>
</dbReference>
<keyword evidence="4" id="KW-0677">Repeat</keyword>
<evidence type="ECO:0000256" key="8">
    <source>
        <dbReference type="SAM" id="MobiDB-lite"/>
    </source>
</evidence>
<dbReference type="SUPFAM" id="SSF50978">
    <property type="entry name" value="WD40 repeat-like"/>
    <property type="match status" value="1"/>
</dbReference>
<dbReference type="GO" id="GO:0070545">
    <property type="term" value="C:PeBoW complex"/>
    <property type="evidence" value="ECO:0007669"/>
    <property type="project" value="TreeGrafter"/>
</dbReference>
<comment type="caution">
    <text evidence="10">The sequence shown here is derived from an EMBL/GenBank/DDBJ whole genome shotgun (WGS) entry which is preliminary data.</text>
</comment>
<dbReference type="PANTHER" id="PTHR17605">
    <property type="entry name" value="RIBOSOME BIOGENESIS PROTEIN BOP1 BLOCK OF PROLIFERATION 1 PROTEIN"/>
    <property type="match status" value="1"/>
</dbReference>
<evidence type="ECO:0000259" key="9">
    <source>
        <dbReference type="SMART" id="SM01035"/>
    </source>
</evidence>
<keyword evidence="3 7" id="KW-0853">WD repeat</keyword>
<evidence type="ECO:0000256" key="4">
    <source>
        <dbReference type="ARBA" id="ARBA00022737"/>
    </source>
</evidence>
<dbReference type="OrthoDB" id="5571054at2759"/>
<dbReference type="FunFam" id="2.130.10.10:FF:000576">
    <property type="entry name" value="Ribosome biogenesis protein ERB1"/>
    <property type="match status" value="1"/>
</dbReference>
<dbReference type="GO" id="GO:0005654">
    <property type="term" value="C:nucleoplasm"/>
    <property type="evidence" value="ECO:0007669"/>
    <property type="project" value="UniProtKB-SubCell"/>
</dbReference>
<evidence type="ECO:0000313" key="10">
    <source>
        <dbReference type="EMBL" id="KHN78903.1"/>
    </source>
</evidence>
<feature type="repeat" description="WD" evidence="7">
    <location>
        <begin position="344"/>
        <end position="386"/>
    </location>
</feature>
<gene>
    <name evidence="10" type="ORF">Tcan_09327</name>
</gene>
<keyword evidence="5 6" id="KW-0539">Nucleus</keyword>
<protein>
    <recommendedName>
        <fullName evidence="6">Ribosome biogenesis protein BOP1 homolog</fullName>
    </recommendedName>
</protein>